<keyword evidence="3" id="KW-1185">Reference proteome</keyword>
<evidence type="ECO:0000313" key="2">
    <source>
        <dbReference type="EMBL" id="GGB60923.1"/>
    </source>
</evidence>
<reference evidence="2" key="2">
    <citation type="submission" date="2020-09" db="EMBL/GenBank/DDBJ databases">
        <authorList>
            <person name="Sun Q."/>
            <person name="Zhou Y."/>
        </authorList>
    </citation>
    <scope>NUCLEOTIDE SEQUENCE</scope>
    <source>
        <strain evidence="2">CGMCC 1.12426</strain>
    </source>
</reference>
<protein>
    <submittedName>
        <fullName evidence="2">Uncharacterized protein</fullName>
    </submittedName>
</protein>
<proteinExistence type="predicted"/>
<feature type="compositionally biased region" description="Basic and acidic residues" evidence="1">
    <location>
        <begin position="14"/>
        <end position="27"/>
    </location>
</feature>
<reference evidence="2" key="1">
    <citation type="journal article" date="2014" name="Int. J. Syst. Evol. Microbiol.">
        <title>Complete genome sequence of Corynebacterium casei LMG S-19264T (=DSM 44701T), isolated from a smear-ripened cheese.</title>
        <authorList>
            <consortium name="US DOE Joint Genome Institute (JGI-PGF)"/>
            <person name="Walter F."/>
            <person name="Albersmeier A."/>
            <person name="Kalinowski J."/>
            <person name="Ruckert C."/>
        </authorList>
    </citation>
    <scope>NUCLEOTIDE SEQUENCE</scope>
    <source>
        <strain evidence="2">CGMCC 1.12426</strain>
    </source>
</reference>
<evidence type="ECO:0000313" key="3">
    <source>
        <dbReference type="Proteomes" id="UP000605148"/>
    </source>
</evidence>
<dbReference type="Proteomes" id="UP000605148">
    <property type="component" value="Unassembled WGS sequence"/>
</dbReference>
<gene>
    <name evidence="2" type="ORF">GCM10011316_36160</name>
</gene>
<name>A0A916TMJ4_9HYPH</name>
<evidence type="ECO:0000256" key="1">
    <source>
        <dbReference type="SAM" id="MobiDB-lite"/>
    </source>
</evidence>
<organism evidence="2 3">
    <name type="scientific">Roseibium aquae</name>
    <dbReference type="NCBI Taxonomy" id="1323746"/>
    <lineage>
        <taxon>Bacteria</taxon>
        <taxon>Pseudomonadati</taxon>
        <taxon>Pseudomonadota</taxon>
        <taxon>Alphaproteobacteria</taxon>
        <taxon>Hyphomicrobiales</taxon>
        <taxon>Stappiaceae</taxon>
        <taxon>Roseibium</taxon>
    </lineage>
</organism>
<comment type="caution">
    <text evidence="2">The sequence shown here is derived from an EMBL/GenBank/DDBJ whole genome shotgun (WGS) entry which is preliminary data.</text>
</comment>
<sequence length="85" mass="9074">MARGGEQAFQPEPSGRDPNLREHDRKLSAGTGAETVLQPAGMGMLNAHGPWMTGAFFKIKSDDWAAPNIGLGVFLRGMGFGDMGR</sequence>
<dbReference type="EMBL" id="BMFA01000014">
    <property type="protein sequence ID" value="GGB60923.1"/>
    <property type="molecule type" value="Genomic_DNA"/>
</dbReference>
<dbReference type="AlphaFoldDB" id="A0A916TMJ4"/>
<accession>A0A916TMJ4</accession>
<feature type="region of interest" description="Disordered" evidence="1">
    <location>
        <begin position="1"/>
        <end position="35"/>
    </location>
</feature>